<dbReference type="RefSeq" id="WP_345180431.1">
    <property type="nucleotide sequence ID" value="NZ_BAABFQ010000007.1"/>
</dbReference>
<proteinExistence type="predicted"/>
<reference evidence="3" key="1">
    <citation type="journal article" date="2019" name="Int. J. Syst. Evol. Microbiol.">
        <title>The Global Catalogue of Microorganisms (GCM) 10K type strain sequencing project: providing services to taxonomists for standard genome sequencing and annotation.</title>
        <authorList>
            <consortium name="The Broad Institute Genomics Platform"/>
            <consortium name="The Broad Institute Genome Sequencing Center for Infectious Disease"/>
            <person name="Wu L."/>
            <person name="Ma J."/>
        </authorList>
    </citation>
    <scope>NUCLEOTIDE SEQUENCE [LARGE SCALE GENOMIC DNA]</scope>
    <source>
        <strain evidence="3">KACC 13778</strain>
    </source>
</reference>
<dbReference type="EMBL" id="JBHSMD010000004">
    <property type="protein sequence ID" value="MFC5494368.1"/>
    <property type="molecule type" value="Genomic_DNA"/>
</dbReference>
<evidence type="ECO:0000256" key="1">
    <source>
        <dbReference type="SAM" id="SignalP"/>
    </source>
</evidence>
<feature type="signal peptide" evidence="1">
    <location>
        <begin position="1"/>
        <end position="31"/>
    </location>
</feature>
<dbReference type="Proteomes" id="UP001595956">
    <property type="component" value="Unassembled WGS sequence"/>
</dbReference>
<protein>
    <submittedName>
        <fullName evidence="2">Uncharacterized protein</fullName>
    </submittedName>
</protein>
<evidence type="ECO:0000313" key="2">
    <source>
        <dbReference type="EMBL" id="MFC5494368.1"/>
    </source>
</evidence>
<gene>
    <name evidence="2" type="ORF">ACFPKY_14730</name>
</gene>
<accession>A0ABW0N3R5</accession>
<keyword evidence="1" id="KW-0732">Signal</keyword>
<comment type="caution">
    <text evidence="2">The sequence shown here is derived from an EMBL/GenBank/DDBJ whole genome shotgun (WGS) entry which is preliminary data.</text>
</comment>
<name>A0ABW0N3R5_9ACTN</name>
<organism evidence="2 3">
    <name type="scientific">Nocardioides caricicola</name>
    <dbReference type="NCBI Taxonomy" id="634770"/>
    <lineage>
        <taxon>Bacteria</taxon>
        <taxon>Bacillati</taxon>
        <taxon>Actinomycetota</taxon>
        <taxon>Actinomycetes</taxon>
        <taxon>Propionibacteriales</taxon>
        <taxon>Nocardioidaceae</taxon>
        <taxon>Nocardioides</taxon>
    </lineage>
</organism>
<sequence length="644" mass="65914">MSRPTSRTALGSLAVTALTSTLLVGALPADATPTWVHNSSISKSGALPSDATVAVADDGTAVAAWVREVGPDLRVQVASASDGVWGTVSTVSDAGKDAADPSVAINEHGDAVVTWLQPDLNDDLRLAASRRLTSSTWDGRALISPQDATVDGPADIALSGDGRLHAAYVAVDDANLRTVQVTTWGTDGDAAESKLLSGSDDGYGPSIDVNDSGAGLVSFHDAEGPAPDDVIMVSRLAAGATSWQQAKEVSEGVHGLQTDVAVSDSGFGRVAFTRTWEGDHRVSAVKVQPNGSAGNPAFVSPAGSDAADPSIDMSAAGDALLAWRSTTDGTNGIGYASGKPTGEWIPGALKVDVFSPSNPTALISDTGVTAITYGGSGRLLAAYRTRSILPFTYFDSGDQDFKSGSAAGGMDDQGNTLLAGVLPDELVGAFLDVAGPVIETSAPANALKKSYRLTWSGLDRLSAVQDSDVVVRTAPWNGTFGDSKQLAENTDADALQVALAPGRTACASVQMRDTVGNLSLWSERCTTAPVDDRALQATTGFIKAKGKGHYRGTVITTTDKGARLMLAGAKAKRLALVVAKSPNAGSVRVSFAGVDLGVFSLKGSGKKKVVPVKTFGAVKSGKLVITVVSPNGKPVVIDGVVVAK</sequence>
<evidence type="ECO:0000313" key="3">
    <source>
        <dbReference type="Proteomes" id="UP001595956"/>
    </source>
</evidence>
<feature type="chain" id="PRO_5045692564" evidence="1">
    <location>
        <begin position="32"/>
        <end position="644"/>
    </location>
</feature>
<keyword evidence="3" id="KW-1185">Reference proteome</keyword>